<evidence type="ECO:0000313" key="3">
    <source>
        <dbReference type="EMBL" id="KAK7538841.1"/>
    </source>
</evidence>
<keyword evidence="2" id="KW-0732">Signal</keyword>
<accession>A0ABR1LUJ7</accession>
<dbReference type="RefSeq" id="XP_066656528.1">
    <property type="nucleotide sequence ID" value="XM_066795556.1"/>
</dbReference>
<protein>
    <submittedName>
        <fullName evidence="3">Uncharacterized protein</fullName>
    </submittedName>
</protein>
<evidence type="ECO:0000256" key="2">
    <source>
        <dbReference type="SAM" id="SignalP"/>
    </source>
</evidence>
<evidence type="ECO:0000313" key="4">
    <source>
        <dbReference type="Proteomes" id="UP001360953"/>
    </source>
</evidence>
<feature type="chain" id="PRO_5046341538" evidence="2">
    <location>
        <begin position="18"/>
        <end position="207"/>
    </location>
</feature>
<feature type="region of interest" description="Disordered" evidence="1">
    <location>
        <begin position="161"/>
        <end position="207"/>
    </location>
</feature>
<dbReference type="GeneID" id="92028462"/>
<keyword evidence="4" id="KW-1185">Reference proteome</keyword>
<evidence type="ECO:0000256" key="1">
    <source>
        <dbReference type="SAM" id="MobiDB-lite"/>
    </source>
</evidence>
<comment type="caution">
    <text evidence="3">The sequence shown here is derived from an EMBL/GenBank/DDBJ whole genome shotgun (WGS) entry which is preliminary data.</text>
</comment>
<proteinExistence type="predicted"/>
<organism evidence="3 4">
    <name type="scientific">Phyllosticta citribraziliensis</name>
    <dbReference type="NCBI Taxonomy" id="989973"/>
    <lineage>
        <taxon>Eukaryota</taxon>
        <taxon>Fungi</taxon>
        <taxon>Dikarya</taxon>
        <taxon>Ascomycota</taxon>
        <taxon>Pezizomycotina</taxon>
        <taxon>Dothideomycetes</taxon>
        <taxon>Dothideomycetes incertae sedis</taxon>
        <taxon>Botryosphaeriales</taxon>
        <taxon>Phyllostictaceae</taxon>
        <taxon>Phyllosticta</taxon>
    </lineage>
</organism>
<reference evidence="3 4" key="1">
    <citation type="submission" date="2024-04" db="EMBL/GenBank/DDBJ databases">
        <title>Phyllosticta paracitricarpa is synonymous to the EU quarantine fungus P. citricarpa based on phylogenomic analyses.</title>
        <authorList>
            <consortium name="Lawrence Berkeley National Laboratory"/>
            <person name="Van ingen-buijs V.A."/>
            <person name="Van westerhoven A.C."/>
            <person name="Haridas S."/>
            <person name="Skiadas P."/>
            <person name="Martin F."/>
            <person name="Groenewald J.Z."/>
            <person name="Crous P.W."/>
            <person name="Seidl M.F."/>
        </authorList>
    </citation>
    <scope>NUCLEOTIDE SEQUENCE [LARGE SCALE GENOMIC DNA]</scope>
    <source>
        <strain evidence="3 4">CPC 17464</strain>
    </source>
</reference>
<feature type="compositionally biased region" description="Polar residues" evidence="1">
    <location>
        <begin position="113"/>
        <end position="128"/>
    </location>
</feature>
<feature type="signal peptide" evidence="2">
    <location>
        <begin position="1"/>
        <end position="17"/>
    </location>
</feature>
<dbReference type="Proteomes" id="UP001360953">
    <property type="component" value="Unassembled WGS sequence"/>
</dbReference>
<name>A0ABR1LUJ7_9PEZI</name>
<feature type="compositionally biased region" description="Polar residues" evidence="1">
    <location>
        <begin position="161"/>
        <end position="174"/>
    </location>
</feature>
<feature type="region of interest" description="Disordered" evidence="1">
    <location>
        <begin position="82"/>
        <end position="128"/>
    </location>
</feature>
<sequence>MLMLRDFACVFSHVLLAVKFPCLRPYHHSRDLLPCSLSPTFPFRQMKPRLYRLQPFCVPSVTTLSEMAAETSISLCNGTWLQSHEAQGPSPSLEPSPPHPQHQQVLYSEKTDSPSTQTPTSKTCRQTKSLITERRKRRPIARPADALARDGVRMCAPPSTFSRLLKQPSSSSNCHVFPRRPPSPTTSTRAQSVDAAQLVVSVDSDAD</sequence>
<gene>
    <name evidence="3" type="ORF">J3D65DRAFT_352784</name>
</gene>
<dbReference type="EMBL" id="JBBPEH010000005">
    <property type="protein sequence ID" value="KAK7538841.1"/>
    <property type="molecule type" value="Genomic_DNA"/>
</dbReference>